<dbReference type="SMART" id="SM00235">
    <property type="entry name" value="ZnMc"/>
    <property type="match status" value="1"/>
</dbReference>
<keyword evidence="1" id="KW-0732">Signal</keyword>
<reference evidence="3 4" key="1">
    <citation type="submission" date="2020-01" db="EMBL/GenBank/DDBJ databases">
        <authorList>
            <consortium name="DOE Joint Genome Institute"/>
            <person name="Haridas S."/>
            <person name="Albert R."/>
            <person name="Binder M."/>
            <person name="Bloem J."/>
            <person name="Labutti K."/>
            <person name="Salamov A."/>
            <person name="Andreopoulos B."/>
            <person name="Baker S.E."/>
            <person name="Barry K."/>
            <person name="Bills G."/>
            <person name="Bluhm B.H."/>
            <person name="Cannon C."/>
            <person name="Castanera R."/>
            <person name="Culley D.E."/>
            <person name="Daum C."/>
            <person name="Ezra D."/>
            <person name="Gonzalez J.B."/>
            <person name="Henrissat B."/>
            <person name="Kuo A."/>
            <person name="Liang C."/>
            <person name="Lipzen A."/>
            <person name="Lutzoni F."/>
            <person name="Magnuson J."/>
            <person name="Mondo S."/>
            <person name="Nolan M."/>
            <person name="Ohm R."/>
            <person name="Pangilinan J."/>
            <person name="Park H.-J.H."/>
            <person name="Ramirez L."/>
            <person name="Alfaro M."/>
            <person name="Sun H."/>
            <person name="Tritt A."/>
            <person name="Yoshinaga Y."/>
            <person name="Zwiers L.-H.L."/>
            <person name="Turgeon B.G."/>
            <person name="Goodwin S.B."/>
            <person name="Spatafora J.W."/>
            <person name="Crous P.W."/>
            <person name="Grigoriev I.V."/>
        </authorList>
    </citation>
    <scope>NUCLEOTIDE SEQUENCE [LARGE SCALE GENOMIC DNA]</scope>
    <source>
        <strain evidence="3 4">CBS 611.86</strain>
    </source>
</reference>
<organism evidence="3 4">
    <name type="scientific">Massariosphaeria phaeospora</name>
    <dbReference type="NCBI Taxonomy" id="100035"/>
    <lineage>
        <taxon>Eukaryota</taxon>
        <taxon>Fungi</taxon>
        <taxon>Dikarya</taxon>
        <taxon>Ascomycota</taxon>
        <taxon>Pezizomycotina</taxon>
        <taxon>Dothideomycetes</taxon>
        <taxon>Pleosporomycetidae</taxon>
        <taxon>Pleosporales</taxon>
        <taxon>Pleosporales incertae sedis</taxon>
        <taxon>Massariosphaeria</taxon>
    </lineage>
</organism>
<dbReference type="Gene3D" id="3.40.390.10">
    <property type="entry name" value="Collagenase (Catalytic Domain)"/>
    <property type="match status" value="1"/>
</dbReference>
<comment type="caution">
    <text evidence="3">The sequence shown here is derived from an EMBL/GenBank/DDBJ whole genome shotgun (WGS) entry which is preliminary data.</text>
</comment>
<dbReference type="PROSITE" id="PS51257">
    <property type="entry name" value="PROKAR_LIPOPROTEIN"/>
    <property type="match status" value="1"/>
</dbReference>
<feature type="chain" id="PRO_5028841039" description="Peptidase metallopeptidase domain-containing protein" evidence="1">
    <location>
        <begin position="18"/>
        <end position="356"/>
    </location>
</feature>
<dbReference type="GO" id="GO:0008270">
    <property type="term" value="F:zinc ion binding"/>
    <property type="evidence" value="ECO:0007669"/>
    <property type="project" value="InterPro"/>
</dbReference>
<dbReference type="GO" id="GO:0004222">
    <property type="term" value="F:metalloendopeptidase activity"/>
    <property type="evidence" value="ECO:0007669"/>
    <property type="project" value="InterPro"/>
</dbReference>
<proteinExistence type="predicted"/>
<evidence type="ECO:0000256" key="1">
    <source>
        <dbReference type="SAM" id="SignalP"/>
    </source>
</evidence>
<evidence type="ECO:0000313" key="3">
    <source>
        <dbReference type="EMBL" id="KAF2875201.1"/>
    </source>
</evidence>
<dbReference type="SUPFAM" id="SSF55486">
    <property type="entry name" value="Metalloproteases ('zincins'), catalytic domain"/>
    <property type="match status" value="1"/>
</dbReference>
<evidence type="ECO:0000259" key="2">
    <source>
        <dbReference type="SMART" id="SM00235"/>
    </source>
</evidence>
<dbReference type="OrthoDB" id="291007at2759"/>
<dbReference type="GO" id="GO:0006508">
    <property type="term" value="P:proteolysis"/>
    <property type="evidence" value="ECO:0007669"/>
    <property type="project" value="InterPro"/>
</dbReference>
<protein>
    <recommendedName>
        <fullName evidence="2">Peptidase metallopeptidase domain-containing protein</fullName>
    </recommendedName>
</protein>
<dbReference type="Proteomes" id="UP000481861">
    <property type="component" value="Unassembled WGS sequence"/>
</dbReference>
<dbReference type="InterPro" id="IPR001506">
    <property type="entry name" value="Peptidase_M12A"/>
</dbReference>
<dbReference type="EMBL" id="JAADJZ010000005">
    <property type="protein sequence ID" value="KAF2875201.1"/>
    <property type="molecule type" value="Genomic_DNA"/>
</dbReference>
<dbReference type="InterPro" id="IPR006026">
    <property type="entry name" value="Peptidase_Metallo"/>
</dbReference>
<feature type="signal peptide" evidence="1">
    <location>
        <begin position="1"/>
        <end position="17"/>
    </location>
</feature>
<feature type="domain" description="Peptidase metallopeptidase" evidence="2">
    <location>
        <begin position="57"/>
        <end position="243"/>
    </location>
</feature>
<dbReference type="InterPro" id="IPR024079">
    <property type="entry name" value="MetalloPept_cat_dom_sf"/>
</dbReference>
<sequence>MRLLAVLTAVLATVTLACPPPLNNMLYASNKTHSSADLIRLAVTKRWSDAVTKEGNAHQPWPREGSGKVTYIDYCFSDKNSDDDLRDIVKVAWKMWRDRIGKAGSRTGHSLSLREQEPPCPEEPYCYLQESEEFNGDWNPEFSPQTLVIESNPGSFAAAVTTTGYIPGDAQGRHRLVVNKRWIGAPDSPVRIMAHEIGHVFGLWHEHQRRDRNMWLHFDCSKLFGYDDAKKRVEADTANDYTMDQVCDDPQLCIHYGLGCDQWATRLFVDGGGKYDLTNGQPLDVESIMMYASTAGMYSTQDMTDIDNMPLVKWKNPGDNVPSRRTHDNVEIIPLPEKVSELDYAGIRHIYPWISS</sequence>
<dbReference type="AlphaFoldDB" id="A0A7C8MEV3"/>
<keyword evidence="4" id="KW-1185">Reference proteome</keyword>
<evidence type="ECO:0000313" key="4">
    <source>
        <dbReference type="Proteomes" id="UP000481861"/>
    </source>
</evidence>
<accession>A0A7C8MEV3</accession>
<name>A0A7C8MEV3_9PLEO</name>
<dbReference type="Pfam" id="PF01400">
    <property type="entry name" value="Astacin"/>
    <property type="match status" value="1"/>
</dbReference>
<gene>
    <name evidence="3" type="ORF">BDV95DRAFT_603964</name>
</gene>